<dbReference type="EMBL" id="PGCI01000865">
    <property type="protein sequence ID" value="PLW13037.1"/>
    <property type="molecule type" value="Genomic_DNA"/>
</dbReference>
<evidence type="ECO:0000313" key="3">
    <source>
        <dbReference type="EMBL" id="PLW32438.1"/>
    </source>
</evidence>
<evidence type="ECO:0000313" key="1">
    <source>
        <dbReference type="EMBL" id="PLW13037.1"/>
    </source>
</evidence>
<accession>A0A2N5U425</accession>
<evidence type="ECO:0000313" key="4">
    <source>
        <dbReference type="Proteomes" id="UP000235388"/>
    </source>
</evidence>
<comment type="caution">
    <text evidence="3">The sequence shown here is derived from an EMBL/GenBank/DDBJ whole genome shotgun (WGS) entry which is preliminary data.</text>
</comment>
<dbReference type="AlphaFoldDB" id="A0A2N5U425"/>
<gene>
    <name evidence="3" type="ORF">PCANC_22778</name>
    <name evidence="2" type="ORF">PCASD_19588</name>
    <name evidence="1" type="ORF">PCASD_19960</name>
</gene>
<dbReference type="EMBL" id="PGCJ01000322">
    <property type="protein sequence ID" value="PLW32438.1"/>
    <property type="molecule type" value="Genomic_DNA"/>
</dbReference>
<organism evidence="3 4">
    <name type="scientific">Puccinia coronata f. sp. avenae</name>
    <dbReference type="NCBI Taxonomy" id="200324"/>
    <lineage>
        <taxon>Eukaryota</taxon>
        <taxon>Fungi</taxon>
        <taxon>Dikarya</taxon>
        <taxon>Basidiomycota</taxon>
        <taxon>Pucciniomycotina</taxon>
        <taxon>Pucciniomycetes</taxon>
        <taxon>Pucciniales</taxon>
        <taxon>Pucciniaceae</taxon>
        <taxon>Puccinia</taxon>
    </lineage>
</organism>
<proteinExistence type="predicted"/>
<name>A0A2N5U425_9BASI</name>
<evidence type="ECO:0000313" key="2">
    <source>
        <dbReference type="EMBL" id="PLW28409.1"/>
    </source>
</evidence>
<dbReference type="Proteomes" id="UP000235392">
    <property type="component" value="Unassembled WGS sequence"/>
</dbReference>
<dbReference type="Proteomes" id="UP000235388">
    <property type="component" value="Unassembled WGS sequence"/>
</dbReference>
<keyword evidence="4" id="KW-1185">Reference proteome</keyword>
<sequence length="178" mass="20394">MAPVPDVETESITKIMADGTCRTTNAVTVTVPRNGRLHVFLAEKAAKCRHVFEWTNDCFVDLIQFVGFFYEKHHLMVDAHNCLSLEKAYKAVYEEVRTTYPKLALVELDGMLTKYFDIRRDVHTRVESRGMDAKIFFLLKEGIEEGREVKITPIWRLLGRLPPSKGLAKAIFFLLDAT</sequence>
<protein>
    <submittedName>
        <fullName evidence="3">Uncharacterized protein</fullName>
    </submittedName>
</protein>
<reference evidence="4 5" key="1">
    <citation type="submission" date="2017-11" db="EMBL/GenBank/DDBJ databases">
        <title>De novo assembly and phasing of dikaryotic genomes from two isolates of Puccinia coronata f. sp. avenae, the causal agent of oat crown rust.</title>
        <authorList>
            <person name="Miller M.E."/>
            <person name="Zhang Y."/>
            <person name="Omidvar V."/>
            <person name="Sperschneider J."/>
            <person name="Schwessinger B."/>
            <person name="Raley C."/>
            <person name="Palmer J.M."/>
            <person name="Garnica D."/>
            <person name="Upadhyaya N."/>
            <person name="Rathjen J."/>
            <person name="Taylor J.M."/>
            <person name="Park R.F."/>
            <person name="Dodds P.N."/>
            <person name="Hirsch C.D."/>
            <person name="Kianian S.F."/>
            <person name="Figueroa M."/>
        </authorList>
    </citation>
    <scope>NUCLEOTIDE SEQUENCE [LARGE SCALE GENOMIC DNA]</scope>
    <source>
        <strain evidence="3">12NC29</strain>
        <strain evidence="1">12SD80</strain>
    </source>
</reference>
<dbReference type="EMBL" id="PGCI01000366">
    <property type="protein sequence ID" value="PLW28409.1"/>
    <property type="molecule type" value="Genomic_DNA"/>
</dbReference>
<evidence type="ECO:0000313" key="5">
    <source>
        <dbReference type="Proteomes" id="UP000235392"/>
    </source>
</evidence>